<comment type="caution">
    <text evidence="3">The sequence shown here is derived from an EMBL/GenBank/DDBJ whole genome shotgun (WGS) entry which is preliminary data.</text>
</comment>
<keyword evidence="2" id="KW-0472">Membrane</keyword>
<gene>
    <name evidence="3" type="ORF">KDA_75720</name>
</gene>
<feature type="compositionally biased region" description="Low complexity" evidence="1">
    <location>
        <begin position="88"/>
        <end position="98"/>
    </location>
</feature>
<evidence type="ECO:0008006" key="5">
    <source>
        <dbReference type="Google" id="ProtNLM"/>
    </source>
</evidence>
<evidence type="ECO:0000256" key="1">
    <source>
        <dbReference type="SAM" id="MobiDB-lite"/>
    </source>
</evidence>
<evidence type="ECO:0000313" key="4">
    <source>
        <dbReference type="Proteomes" id="UP000287171"/>
    </source>
</evidence>
<evidence type="ECO:0000313" key="3">
    <source>
        <dbReference type="EMBL" id="GCE32088.1"/>
    </source>
</evidence>
<protein>
    <recommendedName>
        <fullName evidence="5">Mannosyl-glycoprotein endo-beta-N-acetylglucosamidase-like domain-containing protein</fullName>
    </recommendedName>
</protein>
<dbReference type="Proteomes" id="UP000287171">
    <property type="component" value="Unassembled WGS sequence"/>
</dbReference>
<reference evidence="4" key="1">
    <citation type="submission" date="2018-12" db="EMBL/GenBank/DDBJ databases">
        <title>Tengunoibacter tsumagoiensis gen. nov., sp. nov., Dictyobacter kobayashii sp. nov., D. alpinus sp. nov., and D. joshuensis sp. nov. and description of Dictyobacteraceae fam. nov. within the order Ktedonobacterales isolated from Tengu-no-mugimeshi.</title>
        <authorList>
            <person name="Wang C.M."/>
            <person name="Zheng Y."/>
            <person name="Sakai Y."/>
            <person name="Toyoda A."/>
            <person name="Minakuchi Y."/>
            <person name="Abe K."/>
            <person name="Yokota A."/>
            <person name="Yabe S."/>
        </authorList>
    </citation>
    <scope>NUCLEOTIDE SEQUENCE [LARGE SCALE GENOMIC DNA]</scope>
    <source>
        <strain evidence="4">Uno16</strain>
    </source>
</reference>
<dbReference type="AlphaFoldDB" id="A0A402BL46"/>
<name>A0A402BL46_9CHLR</name>
<sequence>MYDQHFFPEDQSYPELDDPAFWGEIASQVDTTALLYPPVQTPRYPSDPQQPYQYPTTERLWLPAPQPTQTVVAVPAETEEEMRDTDVQAPGTTGQPTQTQKQNIWLPFILIGLAAILLLTVFGTTTTGSRFIDTTPEVAGTWNVHCHQGTPAGAGGSSSITGPATIDADFINKVLEYYHSPMAGQGQLFVQVSQYCGLDPAFVLAFYMHESSFGLGGEARYSLSPGNLRCIPGVRCQDGYAWFESWQDGLMVQCRLLRNLYVDGWGLTTPEQIIPKYAPAADNNNEAAYEYALEHAVSTWRQHIVAVS</sequence>
<dbReference type="RefSeq" id="WP_161982721.1">
    <property type="nucleotide sequence ID" value="NZ_BIFT01000003.1"/>
</dbReference>
<accession>A0A402BL46</accession>
<organism evidence="3 4">
    <name type="scientific">Dictyobacter alpinus</name>
    <dbReference type="NCBI Taxonomy" id="2014873"/>
    <lineage>
        <taxon>Bacteria</taxon>
        <taxon>Bacillati</taxon>
        <taxon>Chloroflexota</taxon>
        <taxon>Ktedonobacteria</taxon>
        <taxon>Ktedonobacterales</taxon>
        <taxon>Dictyobacteraceae</taxon>
        <taxon>Dictyobacter</taxon>
    </lineage>
</organism>
<dbReference type="EMBL" id="BIFT01000003">
    <property type="protein sequence ID" value="GCE32088.1"/>
    <property type="molecule type" value="Genomic_DNA"/>
</dbReference>
<feature type="transmembrane region" description="Helical" evidence="2">
    <location>
        <begin position="104"/>
        <end position="122"/>
    </location>
</feature>
<keyword evidence="4" id="KW-1185">Reference proteome</keyword>
<evidence type="ECO:0000256" key="2">
    <source>
        <dbReference type="SAM" id="Phobius"/>
    </source>
</evidence>
<feature type="region of interest" description="Disordered" evidence="1">
    <location>
        <begin position="79"/>
        <end position="98"/>
    </location>
</feature>
<keyword evidence="2" id="KW-0812">Transmembrane</keyword>
<keyword evidence="2" id="KW-1133">Transmembrane helix</keyword>
<proteinExistence type="predicted"/>